<dbReference type="PANTHER" id="PTHR30582">
    <property type="entry name" value="L,D-TRANSPEPTIDASE"/>
    <property type="match status" value="1"/>
</dbReference>
<feature type="active site" description="Proton donor/acceptor" evidence="7">
    <location>
        <position position="169"/>
    </location>
</feature>
<evidence type="ECO:0000256" key="6">
    <source>
        <dbReference type="ARBA" id="ARBA00023316"/>
    </source>
</evidence>
<dbReference type="PANTHER" id="PTHR30582:SF2">
    <property type="entry name" value="L,D-TRANSPEPTIDASE YCIB-RELATED"/>
    <property type="match status" value="1"/>
</dbReference>
<evidence type="ECO:0000256" key="7">
    <source>
        <dbReference type="PROSITE-ProRule" id="PRU01373"/>
    </source>
</evidence>
<organism evidence="10 11">
    <name type="scientific">Sphingomonas prati</name>
    <dbReference type="NCBI Taxonomy" id="1843237"/>
    <lineage>
        <taxon>Bacteria</taxon>
        <taxon>Pseudomonadati</taxon>
        <taxon>Pseudomonadota</taxon>
        <taxon>Alphaproteobacteria</taxon>
        <taxon>Sphingomonadales</taxon>
        <taxon>Sphingomonadaceae</taxon>
        <taxon>Sphingomonas</taxon>
    </lineage>
</organism>
<keyword evidence="3" id="KW-0808">Transferase</keyword>
<dbReference type="GO" id="GO:0071555">
    <property type="term" value="P:cell wall organization"/>
    <property type="evidence" value="ECO:0007669"/>
    <property type="project" value="UniProtKB-UniRule"/>
</dbReference>
<dbReference type="GO" id="GO:0008360">
    <property type="term" value="P:regulation of cell shape"/>
    <property type="evidence" value="ECO:0007669"/>
    <property type="project" value="UniProtKB-UniRule"/>
</dbReference>
<evidence type="ECO:0000256" key="4">
    <source>
        <dbReference type="ARBA" id="ARBA00022960"/>
    </source>
</evidence>
<feature type="domain" description="L,D-TPase catalytic" evidence="9">
    <location>
        <begin position="98"/>
        <end position="206"/>
    </location>
</feature>
<comment type="pathway">
    <text evidence="1 7">Cell wall biogenesis; peptidoglycan biosynthesis.</text>
</comment>
<evidence type="ECO:0000313" key="10">
    <source>
        <dbReference type="EMBL" id="MBB5730587.1"/>
    </source>
</evidence>
<evidence type="ECO:0000256" key="8">
    <source>
        <dbReference type="SAM" id="Phobius"/>
    </source>
</evidence>
<reference evidence="10 11" key="1">
    <citation type="submission" date="2020-08" db="EMBL/GenBank/DDBJ databases">
        <title>Genomic Encyclopedia of Type Strains, Phase IV (KMG-IV): sequencing the most valuable type-strain genomes for metagenomic binning, comparative biology and taxonomic classification.</title>
        <authorList>
            <person name="Goeker M."/>
        </authorList>
    </citation>
    <scope>NUCLEOTIDE SEQUENCE [LARGE SCALE GENOMIC DNA]</scope>
    <source>
        <strain evidence="10 11">DSM 103336</strain>
    </source>
</reference>
<dbReference type="Proteomes" id="UP000546701">
    <property type="component" value="Unassembled WGS sequence"/>
</dbReference>
<evidence type="ECO:0000256" key="3">
    <source>
        <dbReference type="ARBA" id="ARBA00022679"/>
    </source>
</evidence>
<dbReference type="InterPro" id="IPR050979">
    <property type="entry name" value="LD-transpeptidase"/>
</dbReference>
<evidence type="ECO:0000313" key="11">
    <source>
        <dbReference type="Proteomes" id="UP000546701"/>
    </source>
</evidence>
<name>A0A7W9BUY5_9SPHN</name>
<protein>
    <recommendedName>
        <fullName evidence="9">L,D-TPase catalytic domain-containing protein</fullName>
    </recommendedName>
</protein>
<gene>
    <name evidence="10" type="ORF">FHS99_003090</name>
</gene>
<evidence type="ECO:0000256" key="1">
    <source>
        <dbReference type="ARBA" id="ARBA00004752"/>
    </source>
</evidence>
<keyword evidence="11" id="KW-1185">Reference proteome</keyword>
<dbReference type="GO" id="GO:0018104">
    <property type="term" value="P:peptidoglycan-protein cross-linking"/>
    <property type="evidence" value="ECO:0007669"/>
    <property type="project" value="TreeGrafter"/>
</dbReference>
<evidence type="ECO:0000256" key="2">
    <source>
        <dbReference type="ARBA" id="ARBA00005992"/>
    </source>
</evidence>
<dbReference type="SUPFAM" id="SSF141523">
    <property type="entry name" value="L,D-transpeptidase catalytic domain-like"/>
    <property type="match status" value="1"/>
</dbReference>
<dbReference type="PROSITE" id="PS52029">
    <property type="entry name" value="LD_TPASE"/>
    <property type="match status" value="1"/>
</dbReference>
<keyword evidence="8" id="KW-1133">Transmembrane helix</keyword>
<evidence type="ECO:0000259" key="9">
    <source>
        <dbReference type="PROSITE" id="PS52029"/>
    </source>
</evidence>
<dbReference type="EMBL" id="JACIJR010000007">
    <property type="protein sequence ID" value="MBB5730587.1"/>
    <property type="molecule type" value="Genomic_DNA"/>
</dbReference>
<feature type="transmembrane region" description="Helical" evidence="8">
    <location>
        <begin position="12"/>
        <end position="31"/>
    </location>
</feature>
<dbReference type="Gene3D" id="2.40.440.10">
    <property type="entry name" value="L,D-transpeptidase catalytic domain-like"/>
    <property type="match status" value="1"/>
</dbReference>
<dbReference type="AlphaFoldDB" id="A0A7W9BUY5"/>
<dbReference type="CDD" id="cd16913">
    <property type="entry name" value="YkuD_like"/>
    <property type="match status" value="1"/>
</dbReference>
<proteinExistence type="inferred from homology"/>
<keyword evidence="4 7" id="KW-0133">Cell shape</keyword>
<comment type="caution">
    <text evidence="10">The sequence shown here is derived from an EMBL/GenBank/DDBJ whole genome shotgun (WGS) entry which is preliminary data.</text>
</comment>
<evidence type="ECO:0000256" key="5">
    <source>
        <dbReference type="ARBA" id="ARBA00022984"/>
    </source>
</evidence>
<dbReference type="GO" id="GO:0016740">
    <property type="term" value="F:transferase activity"/>
    <property type="evidence" value="ECO:0007669"/>
    <property type="project" value="UniProtKB-KW"/>
</dbReference>
<dbReference type="RefSeq" id="WP_157176920.1">
    <property type="nucleotide sequence ID" value="NZ_BMJP01000005.1"/>
</dbReference>
<dbReference type="OrthoDB" id="463216at2"/>
<dbReference type="InterPro" id="IPR005490">
    <property type="entry name" value="LD_TPept_cat_dom"/>
</dbReference>
<sequence>MTGGTGRAGWRPVAYVALGIAVLGPLAWIAGISAREPVVPAAAPVRVAAAKPAVAAPAPVAAAPVDQGMVIKRVLDVPRPFTHGDYVWDEAGVPAGPMIVTVDLVAQTLSVFRGGYEIGTAVVMYGADERPTPTGIFPITQKDADHVSNLYDAPMPYMLRLTNDGVAIHGSDVEWGTVTHGCIGVPTAFAAKLFKVMKLGDRVIITRGEMLGQGQAIKAA</sequence>
<keyword evidence="8" id="KW-0812">Transmembrane</keyword>
<dbReference type="Pfam" id="PF03734">
    <property type="entry name" value="YkuD"/>
    <property type="match status" value="1"/>
</dbReference>
<dbReference type="InterPro" id="IPR038063">
    <property type="entry name" value="Transpep_catalytic_dom"/>
</dbReference>
<accession>A0A7W9BUY5</accession>
<keyword evidence="8" id="KW-0472">Membrane</keyword>
<dbReference type="GO" id="GO:0071972">
    <property type="term" value="F:peptidoglycan L,D-transpeptidase activity"/>
    <property type="evidence" value="ECO:0007669"/>
    <property type="project" value="TreeGrafter"/>
</dbReference>
<keyword evidence="5 7" id="KW-0573">Peptidoglycan synthesis</keyword>
<feature type="active site" description="Nucleophile" evidence="7">
    <location>
        <position position="182"/>
    </location>
</feature>
<comment type="similarity">
    <text evidence="2">Belongs to the YkuD family.</text>
</comment>
<dbReference type="UniPathway" id="UPA00219"/>
<keyword evidence="6 7" id="KW-0961">Cell wall biogenesis/degradation</keyword>
<dbReference type="GO" id="GO:0005576">
    <property type="term" value="C:extracellular region"/>
    <property type="evidence" value="ECO:0007669"/>
    <property type="project" value="TreeGrafter"/>
</dbReference>